<feature type="compositionally biased region" description="Low complexity" evidence="1">
    <location>
        <begin position="396"/>
        <end position="411"/>
    </location>
</feature>
<feature type="region of interest" description="Disordered" evidence="1">
    <location>
        <begin position="710"/>
        <end position="731"/>
    </location>
</feature>
<evidence type="ECO:0000256" key="1">
    <source>
        <dbReference type="SAM" id="MobiDB-lite"/>
    </source>
</evidence>
<evidence type="ECO:0000313" key="2">
    <source>
        <dbReference type="EMBL" id="TFB03346.1"/>
    </source>
</evidence>
<accession>A0ABY2H5E0</accession>
<comment type="caution">
    <text evidence="2">The sequence shown here is derived from an EMBL/GenBank/DDBJ whole genome shotgun (WGS) entry which is preliminary data.</text>
</comment>
<reference evidence="2 3" key="1">
    <citation type="submission" date="2018-01" db="EMBL/GenBank/DDBJ databases">
        <title>Genome characterization of the sugarcane-associated fungus Trichoderma ghanense CCMA-1212 and their application in lignocelulose bioconversion.</title>
        <authorList>
            <person name="Steindorff A.S."/>
            <person name="Mendes T.D."/>
            <person name="Vilela E.S.D."/>
            <person name="Rodrigues D.S."/>
            <person name="Formighieri E.F."/>
            <person name="Melo I.S."/>
            <person name="Favaro L.C.L."/>
        </authorList>
    </citation>
    <scope>NUCLEOTIDE SEQUENCE [LARGE SCALE GENOMIC DNA]</scope>
    <source>
        <strain evidence="2 3">CCMA-1212</strain>
    </source>
</reference>
<feature type="region of interest" description="Disordered" evidence="1">
    <location>
        <begin position="195"/>
        <end position="240"/>
    </location>
</feature>
<feature type="compositionally biased region" description="Basic and acidic residues" evidence="1">
    <location>
        <begin position="418"/>
        <end position="428"/>
    </location>
</feature>
<dbReference type="GeneID" id="300576108"/>
<dbReference type="Proteomes" id="UP001642720">
    <property type="component" value="Unassembled WGS sequence"/>
</dbReference>
<evidence type="ECO:0000313" key="3">
    <source>
        <dbReference type="Proteomes" id="UP001642720"/>
    </source>
</evidence>
<protein>
    <submittedName>
        <fullName evidence="2">Uncharacterized protein</fullName>
    </submittedName>
</protein>
<feature type="compositionally biased region" description="Pro residues" evidence="1">
    <location>
        <begin position="364"/>
        <end position="375"/>
    </location>
</feature>
<keyword evidence="3" id="KW-1185">Reference proteome</keyword>
<feature type="compositionally biased region" description="Polar residues" evidence="1">
    <location>
        <begin position="485"/>
        <end position="494"/>
    </location>
</feature>
<feature type="compositionally biased region" description="Basic and acidic residues" evidence="1">
    <location>
        <begin position="34"/>
        <end position="48"/>
    </location>
</feature>
<dbReference type="RefSeq" id="XP_073559547.1">
    <property type="nucleotide sequence ID" value="XM_073701658.1"/>
</dbReference>
<feature type="region of interest" description="Disordered" evidence="1">
    <location>
        <begin position="1"/>
        <end position="132"/>
    </location>
</feature>
<organism evidence="2 3">
    <name type="scientific">Trichoderma ghanense</name>
    <dbReference type="NCBI Taxonomy" id="65468"/>
    <lineage>
        <taxon>Eukaryota</taxon>
        <taxon>Fungi</taxon>
        <taxon>Dikarya</taxon>
        <taxon>Ascomycota</taxon>
        <taxon>Pezizomycotina</taxon>
        <taxon>Sordariomycetes</taxon>
        <taxon>Hypocreomycetidae</taxon>
        <taxon>Hypocreales</taxon>
        <taxon>Hypocreaceae</taxon>
        <taxon>Trichoderma</taxon>
    </lineage>
</organism>
<dbReference type="EMBL" id="PPTA01000005">
    <property type="protein sequence ID" value="TFB03346.1"/>
    <property type="molecule type" value="Genomic_DNA"/>
</dbReference>
<feature type="compositionally biased region" description="Basic and acidic residues" evidence="1">
    <location>
        <begin position="377"/>
        <end position="393"/>
    </location>
</feature>
<feature type="region of interest" description="Disordered" evidence="1">
    <location>
        <begin position="338"/>
        <end position="641"/>
    </location>
</feature>
<sequence>MGLFKARTGDTATLPKPNFSHQEPVHSGSPIHAASEEGPQKWPDENRSYKSSHKLASSAPSPRPATTESAPSPRQQHGPYLSPGLDATSAAGRLRQLDQSGYSRSTEHISLEPRALSSATTKPLEGRSYKQYHIPIPREVPLPASLPKQMPTSASLAPPLAGADDTTAMIGMALGSPNHPPVSADAPWHTQTLTTVSSGGDAMEPAANPNGLSRSMSKRWNPFSRTKSKRSKPADGSLSRIVDADSKKSFDLGSRVHLVKHGDALGSHKGSSVSLSKEPIPVVHEVPIPRDAVVPTREAPAPPQLQSLLSIEIPTVEMERYSIMFGSILQKQQPPFPQFLQQSSLPRPPQEPQEPQLAPKAQYPEPPQRPAPVPKPEQSKPKESESPRERGEHQGSPQRLQLFPQLRQSPQEAQRPSLPDRRQVKVDKLNLPAAKEYRDGSVPYEIVVPRRSTSPSPSGSSSVRVPTPDQAPPANNNLPPRVSSRARSNTTTAVANFPNPAMNKPQLQTRKRTSSVSTPSRVGPLPADAEPMPERRERLISKFHRKESLSEQTTHKATHSSESLVPAPAPAPAPVPVPAPTNAPPPQPRSILKKPTAPPPPPPSNRSAEHIAPTQQIAPPKQHQSKASEASTRSETDEEGVEKALYEAVEISIARQISVSRQQRRLLVPLDRSASRRGANSPDAAAKINLDKNKRLVETRTAVPILIHQPGRTDFSHGGSRKSSRVVLERA</sequence>
<proteinExistence type="predicted"/>
<gene>
    <name evidence="2" type="ORF">CCMA1212_004351</name>
</gene>
<name>A0ABY2H5E0_9HYPO</name>
<feature type="compositionally biased region" description="Low complexity" evidence="1">
    <location>
        <begin position="447"/>
        <end position="468"/>
    </location>
</feature>
<feature type="compositionally biased region" description="Polar residues" evidence="1">
    <location>
        <begin position="54"/>
        <end position="75"/>
    </location>
</feature>
<feature type="compositionally biased region" description="Low complexity" evidence="1">
    <location>
        <begin position="353"/>
        <end position="362"/>
    </location>
</feature>
<feature type="compositionally biased region" description="Pro residues" evidence="1">
    <location>
        <begin position="567"/>
        <end position="588"/>
    </location>
</feature>